<evidence type="ECO:0000256" key="1">
    <source>
        <dbReference type="SAM" id="Coils"/>
    </source>
</evidence>
<keyword evidence="3" id="KW-0812">Transmembrane</keyword>
<feature type="transmembrane region" description="Helical" evidence="3">
    <location>
        <begin position="28"/>
        <end position="48"/>
    </location>
</feature>
<reference evidence="4" key="1">
    <citation type="submission" date="2021-02" db="EMBL/GenBank/DDBJ databases">
        <authorList>
            <person name="Nowell W R."/>
        </authorList>
    </citation>
    <scope>NUCLEOTIDE SEQUENCE</scope>
</reference>
<keyword evidence="1" id="KW-0175">Coiled coil</keyword>
<dbReference type="PANTHER" id="PTHR13800">
    <property type="entry name" value="TRANSIENT RECEPTOR POTENTIAL CATION CHANNEL, SUBFAMILY M, MEMBER 6"/>
    <property type="match status" value="1"/>
</dbReference>
<dbReference type="GO" id="GO:0005261">
    <property type="term" value="F:monoatomic cation channel activity"/>
    <property type="evidence" value="ECO:0007669"/>
    <property type="project" value="TreeGrafter"/>
</dbReference>
<organism evidence="4 5">
    <name type="scientific">Adineta ricciae</name>
    <name type="common">Rotifer</name>
    <dbReference type="NCBI Taxonomy" id="249248"/>
    <lineage>
        <taxon>Eukaryota</taxon>
        <taxon>Metazoa</taxon>
        <taxon>Spiralia</taxon>
        <taxon>Gnathifera</taxon>
        <taxon>Rotifera</taxon>
        <taxon>Eurotatoria</taxon>
        <taxon>Bdelloidea</taxon>
        <taxon>Adinetida</taxon>
        <taxon>Adinetidae</taxon>
        <taxon>Adineta</taxon>
    </lineage>
</organism>
<dbReference type="Pfam" id="PF25969">
    <property type="entry name" value="NUDT9_N"/>
    <property type="match status" value="1"/>
</dbReference>
<dbReference type="GO" id="GO:0005886">
    <property type="term" value="C:plasma membrane"/>
    <property type="evidence" value="ECO:0007669"/>
    <property type="project" value="TreeGrafter"/>
</dbReference>
<keyword evidence="3" id="KW-1133">Transmembrane helix</keyword>
<feature type="compositionally biased region" description="Polar residues" evidence="2">
    <location>
        <begin position="361"/>
        <end position="371"/>
    </location>
</feature>
<dbReference type="Gene3D" id="3.90.79.10">
    <property type="entry name" value="Nucleoside Triphosphate Pyrophosphohydrolase"/>
    <property type="match status" value="1"/>
</dbReference>
<dbReference type="InterPro" id="IPR050927">
    <property type="entry name" value="TRPM"/>
</dbReference>
<feature type="transmembrane region" description="Helical" evidence="3">
    <location>
        <begin position="135"/>
        <end position="158"/>
    </location>
</feature>
<evidence type="ECO:0000256" key="3">
    <source>
        <dbReference type="SAM" id="Phobius"/>
    </source>
</evidence>
<feature type="region of interest" description="Disordered" evidence="2">
    <location>
        <begin position="346"/>
        <end position="379"/>
    </location>
</feature>
<feature type="transmembrane region" description="Helical" evidence="3">
    <location>
        <begin position="60"/>
        <end position="86"/>
    </location>
</feature>
<dbReference type="Proteomes" id="UP000663828">
    <property type="component" value="Unassembled WGS sequence"/>
</dbReference>
<sequence length="763" mass="88421">MDFTAYLLFLFFFTLAVMWPSCGNLVLDYIVFFWAVSIAVENIRITYLKYCDHRDRPMTGVLLGIGIEVIFLVLFLFIRIIGLWTFGTRHIAIAKAILSFGLIYYFYRVLYIYFPISSKFGPMMIRLQYMICDDFVTFLRLFVIFMISSGVAITAVLYPHHPLNWDLFSKAILFRGLMALFTSEMSDLKTSDGTCSINRTTGDHQMSACSALSRSYRYDSISTYRQYGISTPFCRQTSWIAWLLLIQYFFLAKRLLISLLTALFSVTGARIQRQSEQIWCYNQYAILVEYQNRLRLPPPFVIFSYIIESMMIICRQCKRCFEKRCTTNQATAPATTRNVRYVTVPMQSPTGTTDDAHSNEKQSNTISSNSETIEDKDSERKNEASIYWKHKAKDYFLQIQAAETAKDPSKGLVIGLSLSANDHLKCNSIANVQKDIEVLRRALLQSKDRLVSLEETMNNSNVLLEKISPIVFRVDQKFTEIPTKFLHIYSRQSPYVYTENARSWVGDKFVPWTFSNEFYRPILITLPKEHQCFSDNERSFVESDWSPEIKSSIPLNPSGRTGVQGRGAHIRWGANKSVIVIVTRWKKDEKEFVVLQGRPILETIIFIDENTKTCKFAEGKILGEESPYKAVCQMFNDLAFKDKNCECILPFRKENMIEFFESFARSNEFESHTFSRGEYRLLFIFSYSIETSLVGYIDDVRNTDNAWLEAEIWNFHYDSHVAFPSLRDDGTVLWTTLADNLNRVSIQTSILRRIARIHDASFD</sequence>
<dbReference type="AlphaFoldDB" id="A0A815QCT8"/>
<accession>A0A815QCT8</accession>
<dbReference type="GO" id="GO:0030001">
    <property type="term" value="P:metal ion transport"/>
    <property type="evidence" value="ECO:0007669"/>
    <property type="project" value="TreeGrafter"/>
</dbReference>
<keyword evidence="3" id="KW-0472">Membrane</keyword>
<name>A0A815QCT8_ADIRI</name>
<gene>
    <name evidence="4" type="ORF">XAT740_LOCUS37404</name>
</gene>
<evidence type="ECO:0000313" key="4">
    <source>
        <dbReference type="EMBL" id="CAF1460393.1"/>
    </source>
</evidence>
<feature type="transmembrane region" description="Helical" evidence="3">
    <location>
        <begin position="92"/>
        <end position="114"/>
    </location>
</feature>
<protein>
    <submittedName>
        <fullName evidence="4">Uncharacterized protein</fullName>
    </submittedName>
</protein>
<feature type="coiled-coil region" evidence="1">
    <location>
        <begin position="429"/>
        <end position="456"/>
    </location>
</feature>
<evidence type="ECO:0000256" key="2">
    <source>
        <dbReference type="SAM" id="MobiDB-lite"/>
    </source>
</evidence>
<dbReference type="EMBL" id="CAJNOR010003926">
    <property type="protein sequence ID" value="CAF1460393.1"/>
    <property type="molecule type" value="Genomic_DNA"/>
</dbReference>
<keyword evidence="5" id="KW-1185">Reference proteome</keyword>
<proteinExistence type="predicted"/>
<evidence type="ECO:0000313" key="5">
    <source>
        <dbReference type="Proteomes" id="UP000663828"/>
    </source>
</evidence>
<dbReference type="PANTHER" id="PTHR13800:SF41">
    <property type="entry name" value="PROTEIN CED-11"/>
    <property type="match status" value="1"/>
</dbReference>
<comment type="caution">
    <text evidence="4">The sequence shown here is derived from an EMBL/GenBank/DDBJ whole genome shotgun (WGS) entry which is preliminary data.</text>
</comment>